<feature type="non-terminal residue" evidence="1">
    <location>
        <position position="108"/>
    </location>
</feature>
<dbReference type="Proteomes" id="UP000789366">
    <property type="component" value="Unassembled WGS sequence"/>
</dbReference>
<evidence type="ECO:0000313" key="1">
    <source>
        <dbReference type="EMBL" id="CAG8711763.1"/>
    </source>
</evidence>
<proteinExistence type="predicted"/>
<reference evidence="1" key="1">
    <citation type="submission" date="2021-06" db="EMBL/GenBank/DDBJ databases">
        <authorList>
            <person name="Kallberg Y."/>
            <person name="Tangrot J."/>
            <person name="Rosling A."/>
        </authorList>
    </citation>
    <scope>NUCLEOTIDE SEQUENCE</scope>
    <source>
        <strain evidence="1">28 12/20/2015</strain>
    </source>
</reference>
<accession>A0ACA9PJ27</accession>
<protein>
    <submittedName>
        <fullName evidence="1">12442_t:CDS:1</fullName>
    </submittedName>
</protein>
<feature type="non-terminal residue" evidence="1">
    <location>
        <position position="1"/>
    </location>
</feature>
<evidence type="ECO:0000313" key="2">
    <source>
        <dbReference type="Proteomes" id="UP000789366"/>
    </source>
</evidence>
<dbReference type="EMBL" id="CAJVPW010026226">
    <property type="protein sequence ID" value="CAG8711763.1"/>
    <property type="molecule type" value="Genomic_DNA"/>
</dbReference>
<name>A0ACA9PJ27_9GLOM</name>
<gene>
    <name evidence="1" type="ORF">SPELUC_LOCUS11866</name>
</gene>
<keyword evidence="2" id="KW-1185">Reference proteome</keyword>
<sequence length="108" mass="12550">QMLSDSSLSKSKRNKQKKRQLSHEPETENELVEKQARVQHAYEIEVETCEIGVQVSKETCEVGVQVSDAMSYILENHIHLLQAQLNTKIDEIENLQKQLEYAYDYVIE</sequence>
<organism evidence="1 2">
    <name type="scientific">Cetraspora pellucida</name>
    <dbReference type="NCBI Taxonomy" id="1433469"/>
    <lineage>
        <taxon>Eukaryota</taxon>
        <taxon>Fungi</taxon>
        <taxon>Fungi incertae sedis</taxon>
        <taxon>Mucoromycota</taxon>
        <taxon>Glomeromycotina</taxon>
        <taxon>Glomeromycetes</taxon>
        <taxon>Diversisporales</taxon>
        <taxon>Gigasporaceae</taxon>
        <taxon>Cetraspora</taxon>
    </lineage>
</organism>
<comment type="caution">
    <text evidence="1">The sequence shown here is derived from an EMBL/GenBank/DDBJ whole genome shotgun (WGS) entry which is preliminary data.</text>
</comment>